<evidence type="ECO:0000256" key="16">
    <source>
        <dbReference type="HAMAP-Rule" id="MF_00037"/>
    </source>
</evidence>
<name>B7AWB8_9FIRM</name>
<dbReference type="eggNOG" id="COG0812">
    <property type="taxonomic scope" value="Bacteria"/>
</dbReference>
<dbReference type="InterPro" id="IPR016167">
    <property type="entry name" value="FAD-bd_PCMH_sub1"/>
</dbReference>
<dbReference type="Gene3D" id="3.30.43.10">
    <property type="entry name" value="Uridine Diphospho-n-acetylenolpyruvylglucosamine Reductase, domain 2"/>
    <property type="match status" value="1"/>
</dbReference>
<dbReference type="GO" id="GO:0009252">
    <property type="term" value="P:peptidoglycan biosynthetic process"/>
    <property type="evidence" value="ECO:0007669"/>
    <property type="project" value="UniProtKB-UniRule"/>
</dbReference>
<evidence type="ECO:0000256" key="12">
    <source>
        <dbReference type="ARBA" id="ARBA00023002"/>
    </source>
</evidence>
<dbReference type="InterPro" id="IPR016169">
    <property type="entry name" value="FAD-bd_PCMH_sub2"/>
</dbReference>
<dbReference type="GO" id="GO:0071555">
    <property type="term" value="P:cell wall organization"/>
    <property type="evidence" value="ECO:0007669"/>
    <property type="project" value="UniProtKB-KW"/>
</dbReference>
<dbReference type="HAMAP" id="MF_00037">
    <property type="entry name" value="MurB"/>
    <property type="match status" value="1"/>
</dbReference>
<dbReference type="GO" id="GO:0005829">
    <property type="term" value="C:cytosol"/>
    <property type="evidence" value="ECO:0007669"/>
    <property type="project" value="TreeGrafter"/>
</dbReference>
<dbReference type="NCBIfam" id="NF010480">
    <property type="entry name" value="PRK13905.1"/>
    <property type="match status" value="1"/>
</dbReference>
<comment type="subcellular location">
    <subcellularLocation>
        <location evidence="3 16">Cytoplasm</location>
    </subcellularLocation>
</comment>
<dbReference type="PANTHER" id="PTHR21071">
    <property type="entry name" value="UDP-N-ACETYLENOLPYRUVOYLGLUCOSAMINE REDUCTASE"/>
    <property type="match status" value="1"/>
</dbReference>
<dbReference type="InterPro" id="IPR003170">
    <property type="entry name" value="MurB"/>
</dbReference>
<evidence type="ECO:0000256" key="6">
    <source>
        <dbReference type="ARBA" id="ARBA00022618"/>
    </source>
</evidence>
<feature type="active site" evidence="16">
    <location>
        <position position="313"/>
    </location>
</feature>
<evidence type="ECO:0000256" key="5">
    <source>
        <dbReference type="ARBA" id="ARBA00022490"/>
    </source>
</evidence>
<reference evidence="18 19" key="1">
    <citation type="submission" date="2008-11" db="EMBL/GenBank/DDBJ databases">
        <title>Draft genome sequence of Bacteroides pectinophilus (ATCC 43243).</title>
        <authorList>
            <person name="Sudarsanam P."/>
            <person name="Ley R."/>
            <person name="Guruge J."/>
            <person name="Turnbaugh P.J."/>
            <person name="Mahowald M."/>
            <person name="Liep D."/>
            <person name="Gordon J."/>
        </authorList>
    </citation>
    <scope>NUCLEOTIDE SEQUENCE [LARGE SCALE GENOMIC DNA]</scope>
    <source>
        <strain evidence="18 19">ATCC 43243</strain>
    </source>
</reference>
<dbReference type="GO" id="GO:0051301">
    <property type="term" value="P:cell division"/>
    <property type="evidence" value="ECO:0007669"/>
    <property type="project" value="UniProtKB-KW"/>
</dbReference>
<feature type="active site" description="Proton donor" evidence="16">
    <location>
        <position position="243"/>
    </location>
</feature>
<dbReference type="PROSITE" id="PS51387">
    <property type="entry name" value="FAD_PCMH"/>
    <property type="match status" value="1"/>
</dbReference>
<keyword evidence="13 16" id="KW-0131">Cell cycle</keyword>
<keyword evidence="9 16" id="KW-0521">NADP</keyword>
<dbReference type="InterPro" id="IPR006094">
    <property type="entry name" value="Oxid_FAD_bind_N"/>
</dbReference>
<dbReference type="SUPFAM" id="SSF56194">
    <property type="entry name" value="Uridine diphospho-N-Acetylenolpyruvylglucosamine reductase, MurB, C-terminal domain"/>
    <property type="match status" value="1"/>
</dbReference>
<dbReference type="InterPro" id="IPR011601">
    <property type="entry name" value="MurB_C"/>
</dbReference>
<dbReference type="NCBIfam" id="TIGR00179">
    <property type="entry name" value="murB"/>
    <property type="match status" value="1"/>
</dbReference>
<keyword evidence="11 16" id="KW-0573">Peptidoglycan synthesis</keyword>
<dbReference type="AlphaFoldDB" id="B7AWB8"/>
<evidence type="ECO:0000256" key="7">
    <source>
        <dbReference type="ARBA" id="ARBA00022630"/>
    </source>
</evidence>
<accession>B7AWB8</accession>
<evidence type="ECO:0000256" key="9">
    <source>
        <dbReference type="ARBA" id="ARBA00022857"/>
    </source>
</evidence>
<gene>
    <name evidence="16" type="primary">murB</name>
    <name evidence="18" type="ORF">BACPEC_03018</name>
</gene>
<evidence type="ECO:0000313" key="18">
    <source>
        <dbReference type="EMBL" id="EEC56509.1"/>
    </source>
</evidence>
<comment type="catalytic activity">
    <reaction evidence="15 16">
        <text>UDP-N-acetyl-alpha-D-muramate + NADP(+) = UDP-N-acetyl-3-O-(1-carboxyvinyl)-alpha-D-glucosamine + NADPH + H(+)</text>
        <dbReference type="Rhea" id="RHEA:12248"/>
        <dbReference type="ChEBI" id="CHEBI:15378"/>
        <dbReference type="ChEBI" id="CHEBI:57783"/>
        <dbReference type="ChEBI" id="CHEBI:58349"/>
        <dbReference type="ChEBI" id="CHEBI:68483"/>
        <dbReference type="ChEBI" id="CHEBI:70757"/>
        <dbReference type="EC" id="1.3.1.98"/>
    </reaction>
</comment>
<dbReference type="InterPro" id="IPR036635">
    <property type="entry name" value="MurB_C_sf"/>
</dbReference>
<evidence type="ECO:0000256" key="11">
    <source>
        <dbReference type="ARBA" id="ARBA00022984"/>
    </source>
</evidence>
<dbReference type="Gene3D" id="3.30.465.10">
    <property type="match status" value="1"/>
</dbReference>
<keyword evidence="6 16" id="KW-0132">Cell division</keyword>
<dbReference type="UniPathway" id="UPA00219"/>
<dbReference type="HOGENOM" id="CLU_035304_1_1_9"/>
<dbReference type="STRING" id="483218.BACPEC_03018"/>
<organism evidence="18 19">
    <name type="scientific">[Bacteroides] pectinophilus ATCC 43243</name>
    <dbReference type="NCBI Taxonomy" id="483218"/>
    <lineage>
        <taxon>Bacteria</taxon>
        <taxon>Bacillati</taxon>
        <taxon>Bacillota</taxon>
        <taxon>Clostridia</taxon>
        <taxon>Eubacteriales</taxon>
    </lineage>
</organism>
<dbReference type="SUPFAM" id="SSF56176">
    <property type="entry name" value="FAD-binding/transporter-associated domain-like"/>
    <property type="match status" value="1"/>
</dbReference>
<feature type="active site" evidence="16">
    <location>
        <position position="193"/>
    </location>
</feature>
<evidence type="ECO:0000313" key="19">
    <source>
        <dbReference type="Proteomes" id="UP000003136"/>
    </source>
</evidence>
<dbReference type="Proteomes" id="UP000003136">
    <property type="component" value="Unassembled WGS sequence"/>
</dbReference>
<dbReference type="Pfam" id="PF01565">
    <property type="entry name" value="FAD_binding_4"/>
    <property type="match status" value="1"/>
</dbReference>
<dbReference type="Gene3D" id="3.90.78.10">
    <property type="entry name" value="UDP-N-acetylenolpyruvoylglucosamine reductase, C-terminal domain"/>
    <property type="match status" value="1"/>
</dbReference>
<dbReference type="GO" id="GO:0008360">
    <property type="term" value="P:regulation of cell shape"/>
    <property type="evidence" value="ECO:0007669"/>
    <property type="project" value="UniProtKB-KW"/>
</dbReference>
<keyword evidence="7 16" id="KW-0285">Flavoprotein</keyword>
<dbReference type="PANTHER" id="PTHR21071:SF4">
    <property type="entry name" value="UDP-N-ACETYLENOLPYRUVOYLGLUCOSAMINE REDUCTASE"/>
    <property type="match status" value="1"/>
</dbReference>
<keyword evidence="8 16" id="KW-0274">FAD</keyword>
<evidence type="ECO:0000256" key="8">
    <source>
        <dbReference type="ARBA" id="ARBA00022827"/>
    </source>
</evidence>
<feature type="domain" description="FAD-binding PCMH-type" evidence="17">
    <location>
        <begin position="35"/>
        <end position="214"/>
    </location>
</feature>
<dbReference type="GO" id="GO:0008762">
    <property type="term" value="F:UDP-N-acetylmuramate dehydrogenase activity"/>
    <property type="evidence" value="ECO:0007669"/>
    <property type="project" value="UniProtKB-UniRule"/>
</dbReference>
<evidence type="ECO:0000256" key="14">
    <source>
        <dbReference type="ARBA" id="ARBA00023316"/>
    </source>
</evidence>
<comment type="cofactor">
    <cofactor evidence="1 16">
        <name>FAD</name>
        <dbReference type="ChEBI" id="CHEBI:57692"/>
    </cofactor>
</comment>
<keyword evidence="14 16" id="KW-0961">Cell wall biogenesis/degradation</keyword>
<evidence type="ECO:0000256" key="15">
    <source>
        <dbReference type="ARBA" id="ARBA00048914"/>
    </source>
</evidence>
<evidence type="ECO:0000259" key="17">
    <source>
        <dbReference type="PROSITE" id="PS51387"/>
    </source>
</evidence>
<protein>
    <recommendedName>
        <fullName evidence="16">UDP-N-acetylenolpyruvoylglucosamine reductase</fullName>
        <ecNumber evidence="16">1.3.1.98</ecNumber>
    </recommendedName>
    <alternativeName>
        <fullName evidence="16">UDP-N-acetylmuramate dehydrogenase</fullName>
    </alternativeName>
</protein>
<dbReference type="InterPro" id="IPR016166">
    <property type="entry name" value="FAD-bd_PCMH"/>
</dbReference>
<comment type="pathway">
    <text evidence="4 16">Cell wall biogenesis; peptidoglycan biosynthesis.</text>
</comment>
<dbReference type="EC" id="1.3.1.98" evidence="16"/>
<comment type="function">
    <text evidence="2 16">Cell wall formation.</text>
</comment>
<dbReference type="EMBL" id="ABVQ01000037">
    <property type="protein sequence ID" value="EEC56509.1"/>
    <property type="molecule type" value="Genomic_DNA"/>
</dbReference>
<reference evidence="18 19" key="2">
    <citation type="submission" date="2008-11" db="EMBL/GenBank/DDBJ databases">
        <authorList>
            <person name="Fulton L."/>
            <person name="Clifton S."/>
            <person name="Fulton B."/>
            <person name="Xu J."/>
            <person name="Minx P."/>
            <person name="Pepin K.H."/>
            <person name="Johnson M."/>
            <person name="Bhonagiri V."/>
            <person name="Nash W.E."/>
            <person name="Mardis E.R."/>
            <person name="Wilson R.K."/>
        </authorList>
    </citation>
    <scope>NUCLEOTIDE SEQUENCE [LARGE SCALE GENOMIC DNA]</scope>
    <source>
        <strain evidence="18 19">ATCC 43243</strain>
    </source>
</reference>
<dbReference type="Pfam" id="PF02873">
    <property type="entry name" value="MurB_C"/>
    <property type="match status" value="1"/>
</dbReference>
<evidence type="ECO:0000256" key="1">
    <source>
        <dbReference type="ARBA" id="ARBA00001974"/>
    </source>
</evidence>
<keyword evidence="19" id="KW-1185">Reference proteome</keyword>
<evidence type="ECO:0000256" key="2">
    <source>
        <dbReference type="ARBA" id="ARBA00003921"/>
    </source>
</evidence>
<evidence type="ECO:0000256" key="10">
    <source>
        <dbReference type="ARBA" id="ARBA00022960"/>
    </source>
</evidence>
<evidence type="ECO:0000256" key="13">
    <source>
        <dbReference type="ARBA" id="ARBA00023306"/>
    </source>
</evidence>
<keyword evidence="10 16" id="KW-0133">Cell shape</keyword>
<proteinExistence type="inferred from homology"/>
<evidence type="ECO:0000256" key="4">
    <source>
        <dbReference type="ARBA" id="ARBA00004752"/>
    </source>
</evidence>
<comment type="similarity">
    <text evidence="16">Belongs to the MurB family.</text>
</comment>
<keyword evidence="12 16" id="KW-0560">Oxidoreductase</keyword>
<keyword evidence="5 16" id="KW-0963">Cytoplasm</keyword>
<sequence length="320" mass="34845">MIVCDSEFVKEIGNITGVDNILCNESMKTHTTLRIGGNADYFVMPRSNEGLRDVIKCAKKYGIEYYILGNGSNLLVADAGYRGMMIYTGRYFDKISYDGADKAGAACNTDADECVVYAQSGVRLSRLGNSLMERAYTGFEFAAGIPGTVGGAVVMNAGAYGGEIKDVIVAAEVLTKDGRIITLTKDELKLGYRTSIIASEGYVVLGAWFKLRRGDREQIKQRMKELAGLRKDKQPLEYPSAGSTFKRPEGYYAGKLISDAGLKGYRIGGAMVSDKHAGFVINVKDATAADFIALTDAVRDKVYDMYGVRLELEVKVIGQI</sequence>
<dbReference type="InterPro" id="IPR036318">
    <property type="entry name" value="FAD-bd_PCMH-like_sf"/>
</dbReference>
<dbReference type="GO" id="GO:0071949">
    <property type="term" value="F:FAD binding"/>
    <property type="evidence" value="ECO:0007669"/>
    <property type="project" value="InterPro"/>
</dbReference>
<evidence type="ECO:0000256" key="3">
    <source>
        <dbReference type="ARBA" id="ARBA00004496"/>
    </source>
</evidence>